<dbReference type="OrthoDB" id="6375174at2759"/>
<dbReference type="EMBL" id="LXWW01000255">
    <property type="protein sequence ID" value="OAO14356.1"/>
    <property type="molecule type" value="Genomic_DNA"/>
</dbReference>
<dbReference type="InterPro" id="IPR029021">
    <property type="entry name" value="Prot-tyrosine_phosphatase-like"/>
</dbReference>
<comment type="caution">
    <text evidence="1">The sequence shown here is derived from an EMBL/GenBank/DDBJ whole genome shotgun (WGS) entry which is preliminary data.</text>
</comment>
<organism evidence="1 2">
    <name type="scientific">Blastocystis sp. subtype 1 (strain ATCC 50177 / NandII)</name>
    <dbReference type="NCBI Taxonomy" id="478820"/>
    <lineage>
        <taxon>Eukaryota</taxon>
        <taxon>Sar</taxon>
        <taxon>Stramenopiles</taxon>
        <taxon>Bigyra</taxon>
        <taxon>Opalozoa</taxon>
        <taxon>Opalinata</taxon>
        <taxon>Blastocystidae</taxon>
        <taxon>Blastocystis</taxon>
    </lineage>
</organism>
<sequence>MIPEKEPSEVVAFCKERGIMHIHIDTDEYDIDCIPSKEEKKRVISLLIDESRYPLYFYGSKNSQIANVYIMLLRYAQRYNSSYIFREFKKYGEKLDDDLKGIFDDLRISVPAHLPEWLPEKSINPQVLLPE</sequence>
<proteinExistence type="predicted"/>
<evidence type="ECO:0000313" key="2">
    <source>
        <dbReference type="Proteomes" id="UP000078348"/>
    </source>
</evidence>
<gene>
    <name evidence="1" type="ORF">AV274_3946</name>
</gene>
<dbReference type="Proteomes" id="UP000078348">
    <property type="component" value="Unassembled WGS sequence"/>
</dbReference>
<dbReference type="AlphaFoldDB" id="A0A196SDG9"/>
<dbReference type="Pfam" id="PF03162">
    <property type="entry name" value="Y_phosphatase2"/>
    <property type="match status" value="1"/>
</dbReference>
<keyword evidence="2" id="KW-1185">Reference proteome</keyword>
<reference evidence="1 2" key="1">
    <citation type="submission" date="2016-05" db="EMBL/GenBank/DDBJ databases">
        <title>Nuclear genome of Blastocystis sp. subtype 1 NandII.</title>
        <authorList>
            <person name="Gentekaki E."/>
            <person name="Curtis B."/>
            <person name="Stairs C."/>
            <person name="Eme L."/>
            <person name="Herman E."/>
            <person name="Klimes V."/>
            <person name="Arias M.C."/>
            <person name="Elias M."/>
            <person name="Hilliou F."/>
            <person name="Klute M."/>
            <person name="Malik S.-B."/>
            <person name="Pightling A."/>
            <person name="Rachubinski R."/>
            <person name="Salas D."/>
            <person name="Schlacht A."/>
            <person name="Suga H."/>
            <person name="Archibald J."/>
            <person name="Ball S.G."/>
            <person name="Clark G."/>
            <person name="Dacks J."/>
            <person name="Van Der Giezen M."/>
            <person name="Tsaousis A."/>
            <person name="Roger A."/>
        </authorList>
    </citation>
    <scope>NUCLEOTIDE SEQUENCE [LARGE SCALE GENOMIC DNA]</scope>
    <source>
        <strain evidence="2">ATCC 50177 / NandII</strain>
    </source>
</reference>
<name>A0A196SDG9_BLAHN</name>
<evidence type="ECO:0000313" key="1">
    <source>
        <dbReference type="EMBL" id="OAO14356.1"/>
    </source>
</evidence>
<accession>A0A196SDG9</accession>
<dbReference type="InterPro" id="IPR004861">
    <property type="entry name" value="Siw14-like"/>
</dbReference>
<protein>
    <submittedName>
        <fullName evidence="1">Tyrosine phospatase-like protein</fullName>
    </submittedName>
</protein>
<dbReference type="Gene3D" id="3.90.190.10">
    <property type="entry name" value="Protein tyrosine phosphatase superfamily"/>
    <property type="match status" value="1"/>
</dbReference>